<evidence type="ECO:0000313" key="3">
    <source>
        <dbReference type="Proteomes" id="UP000317935"/>
    </source>
</evidence>
<dbReference type="Proteomes" id="UP000317935">
    <property type="component" value="Chromosome"/>
</dbReference>
<proteinExistence type="predicted"/>
<protein>
    <submittedName>
        <fullName evidence="2">Uncharacterized protein</fullName>
    </submittedName>
</protein>
<accession>A0A6J4D097</accession>
<gene>
    <name evidence="1" type="ORF">NHP190020_05290</name>
    <name evidence="2" type="ORF">SNTW_08450</name>
</gene>
<evidence type="ECO:0000313" key="1">
    <source>
        <dbReference type="EMBL" id="BCD45490.1"/>
    </source>
</evidence>
<evidence type="ECO:0000313" key="2">
    <source>
        <dbReference type="EMBL" id="BCD70200.1"/>
    </source>
</evidence>
<dbReference type="GeneID" id="56928200"/>
<dbReference type="EMBL" id="AP023036">
    <property type="protein sequence ID" value="BCD45490.1"/>
    <property type="molecule type" value="Genomic_DNA"/>
</dbReference>
<reference evidence="1 4" key="2">
    <citation type="submission" date="2020-04" db="EMBL/GenBank/DDBJ databases">
        <title>Genomic analysis of gastric non-Helicobacter pylori Helicobacters isolated in Japan.</title>
        <authorList>
            <person name="Suzuki M."/>
            <person name="Rimbara E."/>
        </authorList>
    </citation>
    <scope>NUCLEOTIDE SEQUENCE [LARGE SCALE GENOMIC DNA]</scope>
    <source>
        <strain evidence="1 4">NHP19-0020</strain>
    </source>
</reference>
<evidence type="ECO:0000313" key="4">
    <source>
        <dbReference type="Proteomes" id="UP000509742"/>
    </source>
</evidence>
<dbReference type="AlphaFoldDB" id="A0A6J4D097"/>
<name>A0A6J4D097_9HELI</name>
<sequence>MKILSSPTDLKDNKDNQDILMPCYLYPVWLRVWSNSFALNLVERTALKLKEEAKVSDNELAKMLGLVGNGLDLSEILPKILEKITQNNPGLERTEELEGKLVYFLQDSLSGKVLGKVFAAEPQTILHSHIGKQVFFKSGQEKVKAYFIDRPQEKPRDPTLIQLKKALRRHNENHPQERLNGEPEEVSGREPIYLHCKLGVLSNGEFNISDGFGGSSYVLYQSFEKNAPYDLQKDLRNKYKTEGKAHKQIQETPFVKPTKYDNTLKNIESKLSRNQKIVCADLFNLCENILKDFAKVQGDIHMEIVEQNAQKMGFELGEVLSWLHGKEGLNIQLYLSGWQIPSLYP</sequence>
<dbReference type="RefSeq" id="WP_034376045.1">
    <property type="nucleotide sequence ID" value="NZ_AP019774.1"/>
</dbReference>
<organism evidence="2 3">
    <name type="scientific">Helicobacter suis</name>
    <dbReference type="NCBI Taxonomy" id="104628"/>
    <lineage>
        <taxon>Bacteria</taxon>
        <taxon>Pseudomonadati</taxon>
        <taxon>Campylobacterota</taxon>
        <taxon>Epsilonproteobacteria</taxon>
        <taxon>Campylobacterales</taxon>
        <taxon>Helicobacteraceae</taxon>
        <taxon>Helicobacter</taxon>
    </lineage>
</organism>
<dbReference type="EMBL" id="AP019774">
    <property type="protein sequence ID" value="BCD70200.1"/>
    <property type="molecule type" value="Genomic_DNA"/>
</dbReference>
<dbReference type="Proteomes" id="UP000509742">
    <property type="component" value="Chromosome"/>
</dbReference>
<keyword evidence="4" id="KW-1185">Reference proteome</keyword>
<reference evidence="2 3" key="1">
    <citation type="submission" date="2019-06" db="EMBL/GenBank/DDBJ databases">
        <title>Complete genome sequence of Helicobacter suis SNTW101c.</title>
        <authorList>
            <person name="Rimbara E."/>
            <person name="Suzuki M."/>
            <person name="Matsui H."/>
            <person name="Nakamura M."/>
            <person name="Mori S."/>
            <person name="Shibayama K."/>
        </authorList>
    </citation>
    <scope>NUCLEOTIDE SEQUENCE [LARGE SCALE GENOMIC DNA]</scope>
    <source>
        <strain evidence="2 3">SNTW101c</strain>
    </source>
</reference>